<evidence type="ECO:0000256" key="1">
    <source>
        <dbReference type="SAM" id="MobiDB-lite"/>
    </source>
</evidence>
<dbReference type="GeneID" id="20647113"/>
<accession>G4ZR56</accession>
<name>G4ZR56_PHYSP</name>
<dbReference type="KEGG" id="psoj:PHYSODRAFT_335925"/>
<keyword evidence="3" id="KW-1185">Reference proteome</keyword>
<dbReference type="InParanoid" id="G4ZR56"/>
<dbReference type="AlphaFoldDB" id="G4ZR56"/>
<reference evidence="2 3" key="1">
    <citation type="journal article" date="2006" name="Science">
        <title>Phytophthora genome sequences uncover evolutionary origins and mechanisms of pathogenesis.</title>
        <authorList>
            <person name="Tyler B.M."/>
            <person name="Tripathy S."/>
            <person name="Zhang X."/>
            <person name="Dehal P."/>
            <person name="Jiang R.H."/>
            <person name="Aerts A."/>
            <person name="Arredondo F.D."/>
            <person name="Baxter L."/>
            <person name="Bensasson D."/>
            <person name="Beynon J.L."/>
            <person name="Chapman J."/>
            <person name="Damasceno C.M."/>
            <person name="Dorrance A.E."/>
            <person name="Dou D."/>
            <person name="Dickerman A.W."/>
            <person name="Dubchak I.L."/>
            <person name="Garbelotto M."/>
            <person name="Gijzen M."/>
            <person name="Gordon S.G."/>
            <person name="Govers F."/>
            <person name="Grunwald N.J."/>
            <person name="Huang W."/>
            <person name="Ivors K.L."/>
            <person name="Jones R.W."/>
            <person name="Kamoun S."/>
            <person name="Krampis K."/>
            <person name="Lamour K.H."/>
            <person name="Lee M.K."/>
            <person name="McDonald W.H."/>
            <person name="Medina M."/>
            <person name="Meijer H.J."/>
            <person name="Nordberg E.K."/>
            <person name="Maclean D.J."/>
            <person name="Ospina-Giraldo M.D."/>
            <person name="Morris P.F."/>
            <person name="Phuntumart V."/>
            <person name="Putnam N.H."/>
            <person name="Rash S."/>
            <person name="Rose J.K."/>
            <person name="Sakihama Y."/>
            <person name="Salamov A.A."/>
            <person name="Savidor A."/>
            <person name="Scheuring C.F."/>
            <person name="Smith B.M."/>
            <person name="Sobral B.W."/>
            <person name="Terry A."/>
            <person name="Torto-Alalibo T.A."/>
            <person name="Win J."/>
            <person name="Xu Z."/>
            <person name="Zhang H."/>
            <person name="Grigoriev I.V."/>
            <person name="Rokhsar D.S."/>
            <person name="Boore J.L."/>
        </authorList>
    </citation>
    <scope>NUCLEOTIDE SEQUENCE [LARGE SCALE GENOMIC DNA]</scope>
    <source>
        <strain evidence="2 3">P6497</strain>
    </source>
</reference>
<organism evidence="2 3">
    <name type="scientific">Phytophthora sojae (strain P6497)</name>
    <name type="common">Soybean stem and root rot agent</name>
    <name type="synonym">Phytophthora megasperma f. sp. glycines</name>
    <dbReference type="NCBI Taxonomy" id="1094619"/>
    <lineage>
        <taxon>Eukaryota</taxon>
        <taxon>Sar</taxon>
        <taxon>Stramenopiles</taxon>
        <taxon>Oomycota</taxon>
        <taxon>Peronosporomycetes</taxon>
        <taxon>Peronosporales</taxon>
        <taxon>Peronosporaceae</taxon>
        <taxon>Phytophthora</taxon>
    </lineage>
</organism>
<dbReference type="Proteomes" id="UP000002640">
    <property type="component" value="Unassembled WGS sequence"/>
</dbReference>
<sequence>MEEETKCEDGAGCGLSAQQQLQQQQDVRDVGAVRDGGSFLGRGGSRRGQQQQRAEEDEEVVEVAANSGVDDMRGMPTADTYCDTHFM</sequence>
<evidence type="ECO:0000313" key="3">
    <source>
        <dbReference type="Proteomes" id="UP000002640"/>
    </source>
</evidence>
<proteinExistence type="predicted"/>
<dbReference type="EMBL" id="JH159156">
    <property type="protein sequence ID" value="EGZ14278.1"/>
    <property type="molecule type" value="Genomic_DNA"/>
</dbReference>
<evidence type="ECO:0000313" key="2">
    <source>
        <dbReference type="EMBL" id="EGZ14278.1"/>
    </source>
</evidence>
<dbReference type="RefSeq" id="XP_009531707.1">
    <property type="nucleotide sequence ID" value="XM_009533412.1"/>
</dbReference>
<feature type="region of interest" description="Disordered" evidence="1">
    <location>
        <begin position="18"/>
        <end position="59"/>
    </location>
</feature>
<protein>
    <submittedName>
        <fullName evidence="2">Uncharacterized protein</fullName>
    </submittedName>
</protein>
<gene>
    <name evidence="2" type="ORF">PHYSODRAFT_335925</name>
</gene>